<evidence type="ECO:0000313" key="2">
    <source>
        <dbReference type="EMBL" id="RZC44105.1"/>
    </source>
</evidence>
<evidence type="ECO:0000256" key="1">
    <source>
        <dbReference type="SAM" id="MobiDB-lite"/>
    </source>
</evidence>
<reference evidence="2 3" key="1">
    <citation type="journal article" date="2018" name="Science">
        <title>The opium poppy genome and morphinan production.</title>
        <authorList>
            <person name="Guo L."/>
            <person name="Winzer T."/>
            <person name="Yang X."/>
            <person name="Li Y."/>
            <person name="Ning Z."/>
            <person name="He Z."/>
            <person name="Teodor R."/>
            <person name="Lu Y."/>
            <person name="Bowser T.A."/>
            <person name="Graham I.A."/>
            <person name="Ye K."/>
        </authorList>
    </citation>
    <scope>NUCLEOTIDE SEQUENCE [LARGE SCALE GENOMIC DNA]</scope>
    <source>
        <strain evidence="3">cv. HN1</strain>
        <tissue evidence="2">Leaves</tissue>
    </source>
</reference>
<sequence length="76" mass="8815">MKLHDLARKYKEESRDEEKTNMDSEDRASEENIATERKIKEKRKSQEDGVESEQSNGIETAIEVKKKKDSISKSDV</sequence>
<feature type="compositionally biased region" description="Basic and acidic residues" evidence="1">
    <location>
        <begin position="1"/>
        <end position="47"/>
    </location>
</feature>
<dbReference type="AlphaFoldDB" id="A0A4Y7I9M2"/>
<evidence type="ECO:0000313" key="3">
    <source>
        <dbReference type="Proteomes" id="UP000316621"/>
    </source>
</evidence>
<feature type="region of interest" description="Disordered" evidence="1">
    <location>
        <begin position="1"/>
        <end position="76"/>
    </location>
</feature>
<dbReference type="Proteomes" id="UP000316621">
    <property type="component" value="Chromosome 1"/>
</dbReference>
<dbReference type="Gramene" id="RZC44105">
    <property type="protein sequence ID" value="RZC44105"/>
    <property type="gene ID" value="C5167_037052"/>
</dbReference>
<dbReference type="EMBL" id="CM010715">
    <property type="protein sequence ID" value="RZC44105.1"/>
    <property type="molecule type" value="Genomic_DNA"/>
</dbReference>
<organism evidence="2 3">
    <name type="scientific">Papaver somniferum</name>
    <name type="common">Opium poppy</name>
    <dbReference type="NCBI Taxonomy" id="3469"/>
    <lineage>
        <taxon>Eukaryota</taxon>
        <taxon>Viridiplantae</taxon>
        <taxon>Streptophyta</taxon>
        <taxon>Embryophyta</taxon>
        <taxon>Tracheophyta</taxon>
        <taxon>Spermatophyta</taxon>
        <taxon>Magnoliopsida</taxon>
        <taxon>Ranunculales</taxon>
        <taxon>Papaveraceae</taxon>
        <taxon>Papaveroideae</taxon>
        <taxon>Papaver</taxon>
    </lineage>
</organism>
<name>A0A4Y7I9M2_PAPSO</name>
<accession>A0A4Y7I9M2</accession>
<proteinExistence type="predicted"/>
<protein>
    <submittedName>
        <fullName evidence="2">Uncharacterized protein</fullName>
    </submittedName>
</protein>
<keyword evidence="3" id="KW-1185">Reference proteome</keyword>
<gene>
    <name evidence="2" type="ORF">C5167_037052</name>
</gene>
<feature type="compositionally biased region" description="Basic and acidic residues" evidence="1">
    <location>
        <begin position="62"/>
        <end position="76"/>
    </location>
</feature>